<protein>
    <submittedName>
        <fullName evidence="2">Uncharacterized protein</fullName>
    </submittedName>
</protein>
<reference evidence="2 3" key="1">
    <citation type="submission" date="2024-01" db="EMBL/GenBank/DDBJ databases">
        <title>Seven novel Bacillus-like species.</title>
        <authorList>
            <person name="Liu G."/>
        </authorList>
    </citation>
    <scope>NUCLEOTIDE SEQUENCE [LARGE SCALE GENOMIC DNA]</scope>
    <source>
        <strain evidence="2 3">FJAT-51614</strain>
    </source>
</reference>
<accession>A0ABU8F9L1</accession>
<feature type="transmembrane region" description="Helical" evidence="1">
    <location>
        <begin position="12"/>
        <end position="35"/>
    </location>
</feature>
<dbReference type="EMBL" id="JBAWSY010000011">
    <property type="protein sequence ID" value="MEI4770726.1"/>
    <property type="molecule type" value="Genomic_DNA"/>
</dbReference>
<feature type="transmembrane region" description="Helical" evidence="1">
    <location>
        <begin position="152"/>
        <end position="170"/>
    </location>
</feature>
<sequence length="192" mass="22362">MRNGFKQLFIGFLFIFIKIHIIVDLFPDFIGYIFIYNGIKQIATLSSQPYEKLKNLLIILVIVSMPNFFLNDQVIQQSEWLGYYSALLSVLKVSLVYLLFTLLQEVAKLLPYKEGLISTKRMYYWYMSVVLPSLFIQSFLMNTSYDNSLTGSILIVMFILIIEISFLVYLNNMRKRYPKSGIYESYAKGAVS</sequence>
<feature type="transmembrane region" description="Helical" evidence="1">
    <location>
        <begin position="81"/>
        <end position="103"/>
    </location>
</feature>
<dbReference type="RefSeq" id="WP_336498290.1">
    <property type="nucleotide sequence ID" value="NZ_JBAWSY010000011.1"/>
</dbReference>
<keyword evidence="1" id="KW-1133">Transmembrane helix</keyword>
<keyword evidence="1" id="KW-0472">Membrane</keyword>
<evidence type="ECO:0000313" key="3">
    <source>
        <dbReference type="Proteomes" id="UP001364890"/>
    </source>
</evidence>
<feature type="transmembrane region" description="Helical" evidence="1">
    <location>
        <begin position="123"/>
        <end position="140"/>
    </location>
</feature>
<gene>
    <name evidence="2" type="ORF">WAX74_13950</name>
</gene>
<dbReference type="Proteomes" id="UP001364890">
    <property type="component" value="Unassembled WGS sequence"/>
</dbReference>
<evidence type="ECO:0000256" key="1">
    <source>
        <dbReference type="SAM" id="Phobius"/>
    </source>
</evidence>
<proteinExistence type="predicted"/>
<keyword evidence="3" id="KW-1185">Reference proteome</keyword>
<feature type="transmembrane region" description="Helical" evidence="1">
    <location>
        <begin position="56"/>
        <end position="75"/>
    </location>
</feature>
<keyword evidence="1" id="KW-0812">Transmembrane</keyword>
<evidence type="ECO:0000313" key="2">
    <source>
        <dbReference type="EMBL" id="MEI4770726.1"/>
    </source>
</evidence>
<comment type="caution">
    <text evidence="2">The sequence shown here is derived from an EMBL/GenBank/DDBJ whole genome shotgun (WGS) entry which is preliminary data.</text>
</comment>
<name>A0ABU8F9L1_9BACI</name>
<organism evidence="2 3">
    <name type="scientific">Psychrobacillus mangrovi</name>
    <dbReference type="NCBI Taxonomy" id="3117745"/>
    <lineage>
        <taxon>Bacteria</taxon>
        <taxon>Bacillati</taxon>
        <taxon>Bacillota</taxon>
        <taxon>Bacilli</taxon>
        <taxon>Bacillales</taxon>
        <taxon>Bacillaceae</taxon>
        <taxon>Psychrobacillus</taxon>
    </lineage>
</organism>